<feature type="signal peptide" evidence="1">
    <location>
        <begin position="1"/>
        <end position="16"/>
    </location>
</feature>
<proteinExistence type="predicted"/>
<sequence>MIRNLLLLTLPLFAMAQTPTVQWTQSLGGSSSDMATDLIQTANGGSVMIGDAWSNNGQVFGAHGENDMWMVLSSDRKDFRQNVFDQIHQKMMFRKSQKS</sequence>
<dbReference type="AlphaFoldDB" id="A0A7Y9C496"/>
<reference evidence="2 3" key="1">
    <citation type="submission" date="2020-07" db="EMBL/GenBank/DDBJ databases">
        <authorList>
            <person name="Sun Q."/>
        </authorList>
    </citation>
    <scope>NUCLEOTIDE SEQUENCE [LARGE SCALE GENOMIC DNA]</scope>
    <source>
        <strain evidence="2 3">MAH-1</strain>
    </source>
</reference>
<evidence type="ECO:0000313" key="3">
    <source>
        <dbReference type="Proteomes" id="UP000535020"/>
    </source>
</evidence>
<keyword evidence="3" id="KW-1185">Reference proteome</keyword>
<keyword evidence="1" id="KW-0732">Signal</keyword>
<evidence type="ECO:0000313" key="2">
    <source>
        <dbReference type="EMBL" id="NYA69961.1"/>
    </source>
</evidence>
<dbReference type="EMBL" id="JACBJI010000001">
    <property type="protein sequence ID" value="NYA69961.1"/>
    <property type="molecule type" value="Genomic_DNA"/>
</dbReference>
<dbReference type="RefSeq" id="WP_176004779.1">
    <property type="nucleotide sequence ID" value="NZ_JABWMI010000005.1"/>
</dbReference>
<protein>
    <submittedName>
        <fullName evidence="2">Uncharacterized protein</fullName>
    </submittedName>
</protein>
<name>A0A7Y9C496_9FLAO</name>
<evidence type="ECO:0000256" key="1">
    <source>
        <dbReference type="SAM" id="SignalP"/>
    </source>
</evidence>
<gene>
    <name evidence="2" type="ORF">HZF10_03440</name>
</gene>
<comment type="caution">
    <text evidence="2">The sequence shown here is derived from an EMBL/GenBank/DDBJ whole genome shotgun (WGS) entry which is preliminary data.</text>
</comment>
<dbReference type="Proteomes" id="UP000535020">
    <property type="component" value="Unassembled WGS sequence"/>
</dbReference>
<accession>A0A7Y9C496</accession>
<organism evidence="2 3">
    <name type="scientific">Flavobacterium agri</name>
    <dbReference type="NCBI Taxonomy" id="2743471"/>
    <lineage>
        <taxon>Bacteria</taxon>
        <taxon>Pseudomonadati</taxon>
        <taxon>Bacteroidota</taxon>
        <taxon>Flavobacteriia</taxon>
        <taxon>Flavobacteriales</taxon>
        <taxon>Flavobacteriaceae</taxon>
        <taxon>Flavobacterium</taxon>
    </lineage>
</organism>
<feature type="chain" id="PRO_5031432327" evidence="1">
    <location>
        <begin position="17"/>
        <end position="99"/>
    </location>
</feature>